<sequence>MAPRFEPQKDLVDLKGKVVIVTGANRQSGLGYGTVRHLARAGAKVYLAARNKEQSLESIESLKTELGLGTQDGNGGEVLFLKLDLGDPRSVKKVAEKFMSKETRLDVLVNNAAMVFAPFEKTEDGISKIVVTNLISPFVLTQTLLPLMAKTAQEENSDVRIVNLTSLTHWIVPTTKKLDTVDDLNQEFWGRGPMAKFTRYAHTKLLIILWSRALQKHLNTSPTTQHITAITLDPGSVDTFTNRSQLSWLWQPLLRLIMTAPDLEHGTYPMAFAAAGKAIGEDKEKYAGAYVNEKCELGTPSKDGRSEKLAGELWELVEKIVADMGI</sequence>
<dbReference type="AlphaFoldDB" id="A0A6A4HJR3"/>
<keyword evidence="1" id="KW-0560">Oxidoreductase</keyword>
<evidence type="ECO:0000256" key="1">
    <source>
        <dbReference type="ARBA" id="ARBA00023002"/>
    </source>
</evidence>
<dbReference type="Gene3D" id="3.40.50.720">
    <property type="entry name" value="NAD(P)-binding Rossmann-like Domain"/>
    <property type="match status" value="1"/>
</dbReference>
<dbReference type="Proteomes" id="UP000799118">
    <property type="component" value="Unassembled WGS sequence"/>
</dbReference>
<dbReference type="PANTHER" id="PTHR43157:SF31">
    <property type="entry name" value="PHOSPHATIDYLINOSITOL-GLYCAN BIOSYNTHESIS CLASS F PROTEIN"/>
    <property type="match status" value="1"/>
</dbReference>
<proteinExistence type="predicted"/>
<dbReference type="EMBL" id="ML769492">
    <property type="protein sequence ID" value="KAE9397761.1"/>
    <property type="molecule type" value="Genomic_DNA"/>
</dbReference>
<dbReference type="OrthoDB" id="191139at2759"/>
<name>A0A6A4HJR3_9AGAR</name>
<protein>
    <submittedName>
        <fullName evidence="2">NAD(P)-binding protein</fullName>
    </submittedName>
</protein>
<gene>
    <name evidence="2" type="ORF">BT96DRAFT_60735</name>
</gene>
<dbReference type="GO" id="GO:0016491">
    <property type="term" value="F:oxidoreductase activity"/>
    <property type="evidence" value="ECO:0007669"/>
    <property type="project" value="UniProtKB-KW"/>
</dbReference>
<dbReference type="Pfam" id="PF00106">
    <property type="entry name" value="adh_short"/>
    <property type="match status" value="1"/>
</dbReference>
<dbReference type="InterPro" id="IPR036291">
    <property type="entry name" value="NAD(P)-bd_dom_sf"/>
</dbReference>
<evidence type="ECO:0000313" key="3">
    <source>
        <dbReference type="Proteomes" id="UP000799118"/>
    </source>
</evidence>
<dbReference type="SUPFAM" id="SSF51735">
    <property type="entry name" value="NAD(P)-binding Rossmann-fold domains"/>
    <property type="match status" value="1"/>
</dbReference>
<evidence type="ECO:0000313" key="2">
    <source>
        <dbReference type="EMBL" id="KAE9397761.1"/>
    </source>
</evidence>
<dbReference type="PRINTS" id="PR00081">
    <property type="entry name" value="GDHRDH"/>
</dbReference>
<dbReference type="PANTHER" id="PTHR43157">
    <property type="entry name" value="PHOSPHATIDYLINOSITOL-GLYCAN BIOSYNTHESIS CLASS F PROTEIN-RELATED"/>
    <property type="match status" value="1"/>
</dbReference>
<accession>A0A6A4HJR3</accession>
<dbReference type="InterPro" id="IPR002347">
    <property type="entry name" value="SDR_fam"/>
</dbReference>
<organism evidence="2 3">
    <name type="scientific">Gymnopus androsaceus JB14</name>
    <dbReference type="NCBI Taxonomy" id="1447944"/>
    <lineage>
        <taxon>Eukaryota</taxon>
        <taxon>Fungi</taxon>
        <taxon>Dikarya</taxon>
        <taxon>Basidiomycota</taxon>
        <taxon>Agaricomycotina</taxon>
        <taxon>Agaricomycetes</taxon>
        <taxon>Agaricomycetidae</taxon>
        <taxon>Agaricales</taxon>
        <taxon>Marasmiineae</taxon>
        <taxon>Omphalotaceae</taxon>
        <taxon>Gymnopus</taxon>
    </lineage>
</organism>
<keyword evidence="3" id="KW-1185">Reference proteome</keyword>
<reference evidence="2" key="1">
    <citation type="journal article" date="2019" name="Environ. Microbiol.">
        <title>Fungal ecological strategies reflected in gene transcription - a case study of two litter decomposers.</title>
        <authorList>
            <person name="Barbi F."/>
            <person name="Kohler A."/>
            <person name="Barry K."/>
            <person name="Baskaran P."/>
            <person name="Daum C."/>
            <person name="Fauchery L."/>
            <person name="Ihrmark K."/>
            <person name="Kuo A."/>
            <person name="LaButti K."/>
            <person name="Lipzen A."/>
            <person name="Morin E."/>
            <person name="Grigoriev I.V."/>
            <person name="Henrissat B."/>
            <person name="Lindahl B."/>
            <person name="Martin F."/>
        </authorList>
    </citation>
    <scope>NUCLEOTIDE SEQUENCE</scope>
    <source>
        <strain evidence="2">JB14</strain>
    </source>
</reference>